<organism evidence="2 3">
    <name type="scientific">Synaphobranchus kaupii</name>
    <name type="common">Kaup's arrowtooth eel</name>
    <dbReference type="NCBI Taxonomy" id="118154"/>
    <lineage>
        <taxon>Eukaryota</taxon>
        <taxon>Metazoa</taxon>
        <taxon>Chordata</taxon>
        <taxon>Craniata</taxon>
        <taxon>Vertebrata</taxon>
        <taxon>Euteleostomi</taxon>
        <taxon>Actinopterygii</taxon>
        <taxon>Neopterygii</taxon>
        <taxon>Teleostei</taxon>
        <taxon>Anguilliformes</taxon>
        <taxon>Synaphobranchidae</taxon>
        <taxon>Synaphobranchus</taxon>
    </lineage>
</organism>
<reference evidence="2" key="1">
    <citation type="journal article" date="2023" name="Science">
        <title>Genome structures resolve the early diversification of teleost fishes.</title>
        <authorList>
            <person name="Parey E."/>
            <person name="Louis A."/>
            <person name="Montfort J."/>
            <person name="Bouchez O."/>
            <person name="Roques C."/>
            <person name="Iampietro C."/>
            <person name="Lluch J."/>
            <person name="Castinel A."/>
            <person name="Donnadieu C."/>
            <person name="Desvignes T."/>
            <person name="Floi Bucao C."/>
            <person name="Jouanno E."/>
            <person name="Wen M."/>
            <person name="Mejri S."/>
            <person name="Dirks R."/>
            <person name="Jansen H."/>
            <person name="Henkel C."/>
            <person name="Chen W.J."/>
            <person name="Zahm M."/>
            <person name="Cabau C."/>
            <person name="Klopp C."/>
            <person name="Thompson A.W."/>
            <person name="Robinson-Rechavi M."/>
            <person name="Braasch I."/>
            <person name="Lecointre G."/>
            <person name="Bobe J."/>
            <person name="Postlethwait J.H."/>
            <person name="Berthelot C."/>
            <person name="Roest Crollius H."/>
            <person name="Guiguen Y."/>
        </authorList>
    </citation>
    <scope>NUCLEOTIDE SEQUENCE</scope>
    <source>
        <strain evidence="2">WJC10195</strain>
    </source>
</reference>
<sequence length="151" mass="15982">MPNATKLTDRKDPQVEAKDEVSSSLAAAASNPRKARSVSSARLPLMAGTRRGTTRGGKIWPLGSLFQASFPPKSGTSQLLQAPRGQGGDDANGANVTAELSDARARIQACPVHSVRPINRPEEVPVTSARIPTPSAASEKVPRKFQFVTLL</sequence>
<comment type="caution">
    <text evidence="2">The sequence shown here is derived from an EMBL/GenBank/DDBJ whole genome shotgun (WGS) entry which is preliminary data.</text>
</comment>
<name>A0A9Q1IGB2_SYNKA</name>
<protein>
    <submittedName>
        <fullName evidence="2">Uncharacterized protein</fullName>
    </submittedName>
</protein>
<dbReference type="EMBL" id="JAINUF010000017">
    <property type="protein sequence ID" value="KAJ8339540.1"/>
    <property type="molecule type" value="Genomic_DNA"/>
</dbReference>
<feature type="region of interest" description="Disordered" evidence="1">
    <location>
        <begin position="71"/>
        <end position="95"/>
    </location>
</feature>
<accession>A0A9Q1IGB2</accession>
<evidence type="ECO:0000256" key="1">
    <source>
        <dbReference type="SAM" id="MobiDB-lite"/>
    </source>
</evidence>
<evidence type="ECO:0000313" key="2">
    <source>
        <dbReference type="EMBL" id="KAJ8339540.1"/>
    </source>
</evidence>
<feature type="region of interest" description="Disordered" evidence="1">
    <location>
        <begin position="1"/>
        <end position="58"/>
    </location>
</feature>
<evidence type="ECO:0000313" key="3">
    <source>
        <dbReference type="Proteomes" id="UP001152622"/>
    </source>
</evidence>
<gene>
    <name evidence="2" type="ORF">SKAU_G00363260</name>
</gene>
<dbReference type="Proteomes" id="UP001152622">
    <property type="component" value="Chromosome 17"/>
</dbReference>
<feature type="compositionally biased region" description="Basic and acidic residues" evidence="1">
    <location>
        <begin position="7"/>
        <end position="21"/>
    </location>
</feature>
<dbReference type="AlphaFoldDB" id="A0A9Q1IGB2"/>
<keyword evidence="3" id="KW-1185">Reference proteome</keyword>
<proteinExistence type="predicted"/>